<gene>
    <name evidence="1" type="ORF">F7725_002624</name>
</gene>
<dbReference type="OrthoDB" id="8895157at2759"/>
<dbReference type="EMBL" id="JAAKFY010000018">
    <property type="protein sequence ID" value="KAF3843775.1"/>
    <property type="molecule type" value="Genomic_DNA"/>
</dbReference>
<evidence type="ECO:0000313" key="1">
    <source>
        <dbReference type="EMBL" id="KAF3843775.1"/>
    </source>
</evidence>
<sequence length="192" mass="21289">MAGPAVLRIIFGDQSDSVEELHTFIKTFFQLEEDFRLQYIDADFNEFMNLTSVSEIAHKSALKVIYSPILSPVEPFITLHTVESFSETSISTCPEPQTPFVISIILHPGPKLKGDILDGLAQEIMKYPKDFQCEEASEDAERDIPNTVMGIYTIRRNGDGGPEDVGIVREGIKVMENVGSVIVGLIMLLGLI</sequence>
<proteinExistence type="predicted"/>
<dbReference type="Proteomes" id="UP000518266">
    <property type="component" value="Unassembled WGS sequence"/>
</dbReference>
<dbReference type="AlphaFoldDB" id="A0A7J5Y2W5"/>
<evidence type="ECO:0000313" key="2">
    <source>
        <dbReference type="Proteomes" id="UP000518266"/>
    </source>
</evidence>
<protein>
    <submittedName>
        <fullName evidence="1">Uncharacterized protein</fullName>
    </submittedName>
</protein>
<accession>A0A7J5Y2W5</accession>
<name>A0A7J5Y2W5_DISMA</name>
<comment type="caution">
    <text evidence="1">The sequence shown here is derived from an EMBL/GenBank/DDBJ whole genome shotgun (WGS) entry which is preliminary data.</text>
</comment>
<reference evidence="1 2" key="1">
    <citation type="submission" date="2020-03" db="EMBL/GenBank/DDBJ databases">
        <title>Dissostichus mawsoni Genome sequencing and assembly.</title>
        <authorList>
            <person name="Park H."/>
        </authorList>
    </citation>
    <scope>NUCLEOTIDE SEQUENCE [LARGE SCALE GENOMIC DNA]</scope>
    <source>
        <strain evidence="1">DM0001</strain>
        <tissue evidence="1">Muscle</tissue>
    </source>
</reference>
<keyword evidence="2" id="KW-1185">Reference proteome</keyword>
<organism evidence="1 2">
    <name type="scientific">Dissostichus mawsoni</name>
    <name type="common">Antarctic cod</name>
    <dbReference type="NCBI Taxonomy" id="36200"/>
    <lineage>
        <taxon>Eukaryota</taxon>
        <taxon>Metazoa</taxon>
        <taxon>Chordata</taxon>
        <taxon>Craniata</taxon>
        <taxon>Vertebrata</taxon>
        <taxon>Euteleostomi</taxon>
        <taxon>Actinopterygii</taxon>
        <taxon>Neopterygii</taxon>
        <taxon>Teleostei</taxon>
        <taxon>Neoteleostei</taxon>
        <taxon>Acanthomorphata</taxon>
        <taxon>Eupercaria</taxon>
        <taxon>Perciformes</taxon>
        <taxon>Notothenioidei</taxon>
        <taxon>Nototheniidae</taxon>
        <taxon>Dissostichus</taxon>
    </lineage>
</organism>